<keyword evidence="5" id="KW-0521">NADP</keyword>
<proteinExistence type="inferred from homology"/>
<feature type="domain" description="Bacterial bifunctional deaminase-reductase C-terminal" evidence="10">
    <location>
        <begin position="6"/>
        <end position="213"/>
    </location>
</feature>
<dbReference type="GO" id="GO:0009231">
    <property type="term" value="P:riboflavin biosynthetic process"/>
    <property type="evidence" value="ECO:0007669"/>
    <property type="project" value="UniProtKB-UniPathway"/>
</dbReference>
<dbReference type="Pfam" id="PF01872">
    <property type="entry name" value="RibD_C"/>
    <property type="match status" value="1"/>
</dbReference>
<dbReference type="AlphaFoldDB" id="A0A075GCA0"/>
<dbReference type="NCBIfam" id="TIGR00227">
    <property type="entry name" value="ribD_Cterm"/>
    <property type="match status" value="1"/>
</dbReference>
<dbReference type="NCBIfam" id="TIGR01508">
    <property type="entry name" value="rib_reduct_arch"/>
    <property type="match status" value="1"/>
</dbReference>
<evidence type="ECO:0000256" key="7">
    <source>
        <dbReference type="ARBA" id="ARBA00047550"/>
    </source>
</evidence>
<dbReference type="Gene3D" id="3.40.430.10">
    <property type="entry name" value="Dihydrofolate Reductase, subunit A"/>
    <property type="match status" value="1"/>
</dbReference>
<name>A0A075GCA0_9ARCH</name>
<evidence type="ECO:0000256" key="4">
    <source>
        <dbReference type="ARBA" id="ARBA00022619"/>
    </source>
</evidence>
<gene>
    <name evidence="11" type="primary">RIB7</name>
    <name evidence="11" type="synonym">arfC</name>
</gene>
<comment type="pathway">
    <text evidence="1">Cofactor biosynthesis; riboflavin biosynthesis.</text>
</comment>
<dbReference type="UniPathway" id="UPA00275"/>
<dbReference type="InterPro" id="IPR050765">
    <property type="entry name" value="Riboflavin_Biosynth_HTPR"/>
</dbReference>
<evidence type="ECO:0000256" key="1">
    <source>
        <dbReference type="ARBA" id="ARBA00005104"/>
    </source>
</evidence>
<comment type="catalytic activity">
    <reaction evidence="7">
        <text>2,5-diamino-6-(1-D-ribitylamino)pyrimidin-4(3H)-one 5'-phosphate + NAD(+) = 2,5-diamino-6-(1-D-ribosylamino)pyrimidin-4(3H)-one 5'-phosphate + NADH + H(+)</text>
        <dbReference type="Rhea" id="RHEA:27274"/>
        <dbReference type="ChEBI" id="CHEBI:15378"/>
        <dbReference type="ChEBI" id="CHEBI:57540"/>
        <dbReference type="ChEBI" id="CHEBI:57945"/>
        <dbReference type="ChEBI" id="CHEBI:58890"/>
        <dbReference type="ChEBI" id="CHEBI:59545"/>
        <dbReference type="EC" id="1.1.1.302"/>
    </reaction>
</comment>
<dbReference type="PANTHER" id="PTHR38011">
    <property type="entry name" value="DIHYDROFOLATE REDUCTASE FAMILY PROTEIN (AFU_ORTHOLOGUE AFUA_8G06820)"/>
    <property type="match status" value="1"/>
</dbReference>
<organism evidence="11">
    <name type="scientific">uncultured marine thaumarchaeote KM3_107_D09</name>
    <dbReference type="NCBI Taxonomy" id="1455985"/>
    <lineage>
        <taxon>Archaea</taxon>
        <taxon>Nitrososphaerota</taxon>
        <taxon>environmental samples</taxon>
    </lineage>
</organism>
<evidence type="ECO:0000256" key="2">
    <source>
        <dbReference type="ARBA" id="ARBA00009723"/>
    </source>
</evidence>
<dbReference type="EC" id="1.1.1.302" evidence="9"/>
<reference evidence="11" key="1">
    <citation type="journal article" date="2014" name="Genome Biol. Evol.">
        <title>Pangenome evidence for extensive interdomain horizontal transfer affecting lineage core and shell genes in uncultured planktonic thaumarchaeota and euryarchaeota.</title>
        <authorList>
            <person name="Deschamps P."/>
            <person name="Zivanovic Y."/>
            <person name="Moreira D."/>
            <person name="Rodriguez-Valera F."/>
            <person name="Lopez-Garcia P."/>
        </authorList>
    </citation>
    <scope>NUCLEOTIDE SEQUENCE</scope>
</reference>
<evidence type="ECO:0000256" key="6">
    <source>
        <dbReference type="ARBA" id="ARBA00023002"/>
    </source>
</evidence>
<evidence type="ECO:0000313" key="11">
    <source>
        <dbReference type="EMBL" id="AIE99277.1"/>
    </source>
</evidence>
<evidence type="ECO:0000256" key="8">
    <source>
        <dbReference type="ARBA" id="ARBA00049020"/>
    </source>
</evidence>
<comment type="similarity">
    <text evidence="2">Belongs to the HTP reductase family.</text>
</comment>
<accession>A0A075GCA0</accession>
<dbReference type="PANTHER" id="PTHR38011:SF7">
    <property type="entry name" value="2,5-DIAMINO-6-RIBOSYLAMINO-4(3H)-PYRIMIDINONE 5'-PHOSPHATE REDUCTASE"/>
    <property type="match status" value="1"/>
</dbReference>
<comment type="subunit">
    <text evidence="3">Homodimer.</text>
</comment>
<dbReference type="InterPro" id="IPR002734">
    <property type="entry name" value="RibDG_C"/>
</dbReference>
<dbReference type="SUPFAM" id="SSF53597">
    <property type="entry name" value="Dihydrofolate reductase-like"/>
    <property type="match status" value="1"/>
</dbReference>
<dbReference type="InterPro" id="IPR024072">
    <property type="entry name" value="DHFR-like_dom_sf"/>
</dbReference>
<evidence type="ECO:0000256" key="3">
    <source>
        <dbReference type="ARBA" id="ARBA00011738"/>
    </source>
</evidence>
<dbReference type="EMBL" id="KF900559">
    <property type="protein sequence ID" value="AIE99277.1"/>
    <property type="molecule type" value="Genomic_DNA"/>
</dbReference>
<keyword evidence="6 11" id="KW-0560">Oxidoreductase</keyword>
<evidence type="ECO:0000256" key="5">
    <source>
        <dbReference type="ARBA" id="ARBA00022857"/>
    </source>
</evidence>
<comment type="catalytic activity">
    <reaction evidence="8">
        <text>2,5-diamino-6-(1-D-ribitylamino)pyrimidin-4(3H)-one 5'-phosphate + NADP(+) = 2,5-diamino-6-(1-D-ribosylamino)pyrimidin-4(3H)-one 5'-phosphate + NADPH + H(+)</text>
        <dbReference type="Rhea" id="RHEA:27278"/>
        <dbReference type="ChEBI" id="CHEBI:15378"/>
        <dbReference type="ChEBI" id="CHEBI:57783"/>
        <dbReference type="ChEBI" id="CHEBI:58349"/>
        <dbReference type="ChEBI" id="CHEBI:58890"/>
        <dbReference type="ChEBI" id="CHEBI:59545"/>
        <dbReference type="EC" id="1.1.1.302"/>
    </reaction>
</comment>
<evidence type="ECO:0000256" key="9">
    <source>
        <dbReference type="NCBIfam" id="TIGR01508"/>
    </source>
</evidence>
<dbReference type="InterPro" id="IPR011549">
    <property type="entry name" value="RibD_C"/>
</dbReference>
<protein>
    <recommendedName>
        <fullName evidence="9">2,5-diamino-6-(ribosylamino)-4(3H)-pyrimidinone 5'-phosphate reductase</fullName>
        <ecNumber evidence="9">1.1.1.302</ecNumber>
    </recommendedName>
</protein>
<dbReference type="GO" id="GO:0050661">
    <property type="term" value="F:NADP binding"/>
    <property type="evidence" value="ECO:0007669"/>
    <property type="project" value="InterPro"/>
</dbReference>
<dbReference type="InterPro" id="IPR006401">
    <property type="entry name" value="Rib_reduct_arc"/>
</dbReference>
<evidence type="ECO:0000259" key="10">
    <source>
        <dbReference type="Pfam" id="PF01872"/>
    </source>
</evidence>
<sequence length="218" mass="24006">MENYRPRIILSAAITLDGKLATRTGDSKLSSKKDKIRVHKLRSKVDAILIGKKTVEIDDPLLSVRGIKGKNPIRVVLDSSGTINTNSRILRTCSKIPTIIAVSKKAGSKDLERLKKFPVTVIVCGNHKVDIKKLLGILKERKIKNLLIEGGGITNWSFLEENLIDEAIITISPYLLGGSDAPTLVDGNGFSTIAKSTKLKLKNVTKMKNEIVLHYKIK</sequence>
<dbReference type="GO" id="GO:0008703">
    <property type="term" value="F:5-amino-6-(5-phosphoribosylamino)uracil reductase activity"/>
    <property type="evidence" value="ECO:0007669"/>
    <property type="project" value="InterPro"/>
</dbReference>
<keyword evidence="4" id="KW-0686">Riboflavin biosynthesis</keyword>